<comment type="caution">
    <text evidence="2">The sequence shown here is derived from an EMBL/GenBank/DDBJ whole genome shotgun (WGS) entry which is preliminary data.</text>
</comment>
<evidence type="ECO:0000313" key="3">
    <source>
        <dbReference type="Proteomes" id="UP000295325"/>
    </source>
</evidence>
<dbReference type="Pfam" id="PF20033">
    <property type="entry name" value="DUF6438"/>
    <property type="match status" value="1"/>
</dbReference>
<feature type="domain" description="DUF6438" evidence="1">
    <location>
        <begin position="10"/>
        <end position="121"/>
    </location>
</feature>
<keyword evidence="3" id="KW-1185">Reference proteome</keyword>
<dbReference type="RefSeq" id="WP_133628627.1">
    <property type="nucleotide sequence ID" value="NZ_SOAZ01000017.1"/>
</dbReference>
<evidence type="ECO:0000313" key="2">
    <source>
        <dbReference type="EMBL" id="TDT51896.1"/>
    </source>
</evidence>
<organism evidence="2 3">
    <name type="scientific">Fonticella tunisiensis</name>
    <dbReference type="NCBI Taxonomy" id="1096341"/>
    <lineage>
        <taxon>Bacteria</taxon>
        <taxon>Bacillati</taxon>
        <taxon>Bacillota</taxon>
        <taxon>Clostridia</taxon>
        <taxon>Eubacteriales</taxon>
        <taxon>Clostridiaceae</taxon>
        <taxon>Fonticella</taxon>
    </lineage>
</organism>
<gene>
    <name evidence="2" type="ORF">EDD71_11732</name>
</gene>
<protein>
    <recommendedName>
        <fullName evidence="1">DUF6438 domain-containing protein</fullName>
    </recommendedName>
</protein>
<dbReference type="Proteomes" id="UP000295325">
    <property type="component" value="Unassembled WGS sequence"/>
</dbReference>
<dbReference type="EMBL" id="SOAZ01000017">
    <property type="protein sequence ID" value="TDT51896.1"/>
    <property type="molecule type" value="Genomic_DNA"/>
</dbReference>
<dbReference type="OrthoDB" id="7172369at2"/>
<reference evidence="2 3" key="1">
    <citation type="submission" date="2019-03" db="EMBL/GenBank/DDBJ databases">
        <title>Genomic Encyclopedia of Type Strains, Phase IV (KMG-IV): sequencing the most valuable type-strain genomes for metagenomic binning, comparative biology and taxonomic classification.</title>
        <authorList>
            <person name="Goeker M."/>
        </authorList>
    </citation>
    <scope>NUCLEOTIDE SEQUENCE [LARGE SCALE GENOMIC DNA]</scope>
    <source>
        <strain evidence="2 3">DSM 24455</strain>
    </source>
</reference>
<dbReference type="InterPro" id="IPR045497">
    <property type="entry name" value="DUF6438"/>
</dbReference>
<accession>A0A4R7KBP3</accession>
<sequence>MSTLKDKITEISMERTVCAGTCPIYTVTFKSDGTAVYEGKEFVDKIGTYVGKVDEIEFKRLAFLIEKLNFLGLKDNYSIPVADHANVIITVNYEDKVKGVDNYGDAGPVEVWAIEKVIDAMVEDIYWERSK</sequence>
<dbReference type="AlphaFoldDB" id="A0A4R7KBP3"/>
<name>A0A4R7KBP3_9CLOT</name>
<evidence type="ECO:0000259" key="1">
    <source>
        <dbReference type="Pfam" id="PF20033"/>
    </source>
</evidence>
<proteinExistence type="predicted"/>